<reference evidence="1" key="1">
    <citation type="submission" date="2023-04" db="EMBL/GenBank/DDBJ databases">
        <title>A chromosome-level genome assembly of the parasitoid wasp Eretmocerus hayati.</title>
        <authorList>
            <person name="Zhong Y."/>
            <person name="Liu S."/>
            <person name="Liu Y."/>
        </authorList>
    </citation>
    <scope>NUCLEOTIDE SEQUENCE</scope>
    <source>
        <strain evidence="1">ZJU_SS_LIU_2023</strain>
    </source>
</reference>
<sequence>MGIDSNSDGSCITPDTKPITESFTVEFYLCTSKIGSCAKIKSLSAKKNLEAYGFRSNYPTYVLIHGFLRTHATFWVQEIVNVLKKDSNANVFLVDWSSVYLRRDAIWTFNDLDRLNYKKAVMASSKIADEIARFFKTYPKKLDRKAKKRWYYMHFIGHSLGAHIAGQAARKLGWVDRVTGLDPAGPCFDGVKTELKLSRTDAKFVDVIHTNSEKGQKNNFGIHEPIGKIDFYPNGGNRQPRCVHQLPDAYKLINTTLAKEILAQQASIHYKRIDGGIPHLTDLVTNFVARGPDMFCDHEESTRYFIDSMKGQKKNIFYGVQFSDSHTFDEDKIEDCVEMGINADSFLDVKGAFWVNVNKKIGYCRAKGKHEFRKALQIFKEQ</sequence>
<gene>
    <name evidence="1" type="ORF">QAD02_010754</name>
</gene>
<proteinExistence type="predicted"/>
<comment type="caution">
    <text evidence="1">The sequence shown here is derived from an EMBL/GenBank/DDBJ whole genome shotgun (WGS) entry which is preliminary data.</text>
</comment>
<organism evidence="1 2">
    <name type="scientific">Eretmocerus hayati</name>
    <dbReference type="NCBI Taxonomy" id="131215"/>
    <lineage>
        <taxon>Eukaryota</taxon>
        <taxon>Metazoa</taxon>
        <taxon>Ecdysozoa</taxon>
        <taxon>Arthropoda</taxon>
        <taxon>Hexapoda</taxon>
        <taxon>Insecta</taxon>
        <taxon>Pterygota</taxon>
        <taxon>Neoptera</taxon>
        <taxon>Endopterygota</taxon>
        <taxon>Hymenoptera</taxon>
        <taxon>Apocrita</taxon>
        <taxon>Proctotrupomorpha</taxon>
        <taxon>Chalcidoidea</taxon>
        <taxon>Aphelinidae</taxon>
        <taxon>Aphelininae</taxon>
        <taxon>Eretmocerus</taxon>
    </lineage>
</organism>
<dbReference type="Proteomes" id="UP001239111">
    <property type="component" value="Chromosome 2"/>
</dbReference>
<evidence type="ECO:0000313" key="2">
    <source>
        <dbReference type="Proteomes" id="UP001239111"/>
    </source>
</evidence>
<accession>A0ACC2NVS1</accession>
<evidence type="ECO:0000313" key="1">
    <source>
        <dbReference type="EMBL" id="KAJ8674968.1"/>
    </source>
</evidence>
<protein>
    <submittedName>
        <fullName evidence="1">Uncharacterized protein</fullName>
    </submittedName>
</protein>
<dbReference type="EMBL" id="CM056742">
    <property type="protein sequence ID" value="KAJ8674968.1"/>
    <property type="molecule type" value="Genomic_DNA"/>
</dbReference>
<name>A0ACC2NVS1_9HYME</name>
<keyword evidence="2" id="KW-1185">Reference proteome</keyword>